<gene>
    <name evidence="1" type="ORF">MWN34_10655</name>
</gene>
<evidence type="ECO:0000313" key="1">
    <source>
        <dbReference type="EMBL" id="MCK0197372.1"/>
    </source>
</evidence>
<organism evidence="1 2">
    <name type="scientific">Ancylobacter crimeensis</name>
    <dbReference type="NCBI Taxonomy" id="2579147"/>
    <lineage>
        <taxon>Bacteria</taxon>
        <taxon>Pseudomonadati</taxon>
        <taxon>Pseudomonadota</taxon>
        <taxon>Alphaproteobacteria</taxon>
        <taxon>Hyphomicrobiales</taxon>
        <taxon>Xanthobacteraceae</taxon>
        <taxon>Ancylobacter</taxon>
    </lineage>
</organism>
<evidence type="ECO:0000313" key="2">
    <source>
        <dbReference type="Proteomes" id="UP001203284"/>
    </source>
</evidence>
<accession>A0ABT0DC97</accession>
<protein>
    <submittedName>
        <fullName evidence="1">Uncharacterized protein</fullName>
    </submittedName>
</protein>
<dbReference type="EMBL" id="JALKCH010000006">
    <property type="protein sequence ID" value="MCK0197372.1"/>
    <property type="molecule type" value="Genomic_DNA"/>
</dbReference>
<comment type="caution">
    <text evidence="1">The sequence shown here is derived from an EMBL/GenBank/DDBJ whole genome shotgun (WGS) entry which is preliminary data.</text>
</comment>
<reference evidence="1 2" key="1">
    <citation type="submission" date="2022-04" db="EMBL/GenBank/DDBJ databases">
        <authorList>
            <person name="Grouzdev D.S."/>
            <person name="Pantiukh K.S."/>
            <person name="Krutkina M.S."/>
        </authorList>
    </citation>
    <scope>NUCLEOTIDE SEQUENCE [LARGE SCALE GENOMIC DNA]</scope>
    <source>
        <strain evidence="1 2">6x-1</strain>
    </source>
</reference>
<keyword evidence="2" id="KW-1185">Reference proteome</keyword>
<name>A0ABT0DC97_9HYPH</name>
<sequence length="126" mass="12763">MNSLFRSRRGSLTRSSVIGLLALVLSGGGAFAESCADLIETQARIGAMKGKLLATYPGTAATLFGCAALANQQPEGDRLGTVLVCAGVACLSIGVGTCMELGTAASELEKAAEEVKRRKLALGCGA</sequence>
<dbReference type="Proteomes" id="UP001203284">
    <property type="component" value="Unassembled WGS sequence"/>
</dbReference>
<proteinExistence type="predicted"/>